<evidence type="ECO:0000313" key="4">
    <source>
        <dbReference type="Proteomes" id="UP001233271"/>
    </source>
</evidence>
<keyword evidence="1" id="KW-0659">Purine metabolism</keyword>
<dbReference type="RefSeq" id="XP_060453307.1">
    <property type="nucleotide sequence ID" value="XM_060603888.1"/>
</dbReference>
<evidence type="ECO:0000313" key="3">
    <source>
        <dbReference type="EMBL" id="BEI88041.1"/>
    </source>
</evidence>
<dbReference type="PANTHER" id="PTHR37987">
    <property type="entry name" value="CHROMOSOME 9, WHOLE GENOME SHOTGUN SEQUENCE"/>
    <property type="match status" value="1"/>
</dbReference>
<keyword evidence="4" id="KW-1185">Reference proteome</keyword>
<evidence type="ECO:0000256" key="1">
    <source>
        <dbReference type="ARBA" id="ARBA00022631"/>
    </source>
</evidence>
<organism evidence="3 4">
    <name type="scientific">Cutaneotrichosporon cavernicola</name>
    <dbReference type="NCBI Taxonomy" id="279322"/>
    <lineage>
        <taxon>Eukaryota</taxon>
        <taxon>Fungi</taxon>
        <taxon>Dikarya</taxon>
        <taxon>Basidiomycota</taxon>
        <taxon>Agaricomycotina</taxon>
        <taxon>Tremellomycetes</taxon>
        <taxon>Trichosporonales</taxon>
        <taxon>Trichosporonaceae</taxon>
        <taxon>Cutaneotrichosporon</taxon>
    </lineage>
</organism>
<dbReference type="Gene3D" id="1.10.3330.10">
    <property type="entry name" value="Oxo-4-hydroxy-4-carboxy-5-ureidoimidazoline decarboxylase"/>
    <property type="match status" value="1"/>
</dbReference>
<dbReference type="AlphaFoldDB" id="A0AA48KYX9"/>
<dbReference type="EMBL" id="AP028212">
    <property type="protein sequence ID" value="BEI88041.1"/>
    <property type="molecule type" value="Genomic_DNA"/>
</dbReference>
<dbReference type="SUPFAM" id="SSF158694">
    <property type="entry name" value="UraD-Like"/>
    <property type="match status" value="1"/>
</dbReference>
<name>A0AA48KYX9_9TREE</name>
<gene>
    <name evidence="3" type="ORF">CcaverHIS019_0107590</name>
</gene>
<proteinExistence type="predicted"/>
<dbReference type="PANTHER" id="PTHR37987:SF1">
    <property type="entry name" value="OXO-4-HYDROXY-4-CARBOXY-5-UREIDOIMIDAZOLINE DECARBOXYLASE DOMAIN-CONTAINING PROTEIN"/>
    <property type="match status" value="1"/>
</dbReference>
<dbReference type="Proteomes" id="UP001233271">
    <property type="component" value="Chromosome 1"/>
</dbReference>
<accession>A0AA48KYX9</accession>
<dbReference type="KEGG" id="ccac:CcaHIS019_0107590"/>
<dbReference type="InterPro" id="IPR018020">
    <property type="entry name" value="OHCU_decarboxylase"/>
</dbReference>
<sequence>MSYPAQLDFATVTDAERLTALLGNLFEPTPSLRRVLVPAVLFRASTNPPKSYSALVDLCAEIGDGWDWDTKAEFIQGHPVIGEVKGLSAHSSKEQGSGTPKVVLDRLAHLNAVYEAVWPGLRFITFVAGRPRAVIVNEMEANIGIPTSPQPLPDNFATNEPAVGSRTVKNLTRDKYGDAWKKECDRALVDVWRIGHARLGNMGLK</sequence>
<feature type="domain" description="Oxo-4-hydroxy-4-carboxy-5-ureidoimidazoline decarboxylase" evidence="2">
    <location>
        <begin position="14"/>
        <end position="143"/>
    </location>
</feature>
<reference evidence="3" key="1">
    <citation type="journal article" date="2023" name="BMC Genomics">
        <title>Chromosome-level genome assemblies of Cutaneotrichosporon spp. (Trichosporonales, Basidiomycota) reveal imbalanced evolution between nucleotide sequences and chromosome synteny.</title>
        <authorList>
            <person name="Kobayashi Y."/>
            <person name="Kayamori A."/>
            <person name="Aoki K."/>
            <person name="Shiwa Y."/>
            <person name="Matsutani M."/>
            <person name="Fujita N."/>
            <person name="Sugita T."/>
            <person name="Iwasaki W."/>
            <person name="Tanaka N."/>
            <person name="Takashima M."/>
        </authorList>
    </citation>
    <scope>NUCLEOTIDE SEQUENCE</scope>
    <source>
        <strain evidence="3">HIS019</strain>
    </source>
</reference>
<dbReference type="GeneID" id="85491912"/>
<dbReference type="GO" id="GO:0006144">
    <property type="term" value="P:purine nucleobase metabolic process"/>
    <property type="evidence" value="ECO:0007669"/>
    <property type="project" value="UniProtKB-KW"/>
</dbReference>
<evidence type="ECO:0000259" key="2">
    <source>
        <dbReference type="Pfam" id="PF09349"/>
    </source>
</evidence>
<protein>
    <recommendedName>
        <fullName evidence="2">Oxo-4-hydroxy-4-carboxy-5-ureidoimidazoline decarboxylase domain-containing protein</fullName>
    </recommendedName>
</protein>
<dbReference type="InterPro" id="IPR036778">
    <property type="entry name" value="OHCU_decarboxylase_sf"/>
</dbReference>
<dbReference type="Pfam" id="PF09349">
    <property type="entry name" value="OHCU_decarbox"/>
    <property type="match status" value="1"/>
</dbReference>